<sequence length="314" mass="35038">MEEFLLESINRLSLSINSNSSLVLKNSETLEKNSWFILGASKEVFGRGSSFVKYSEEMSHPFPFPPKIRVSDLREGGRLPAPFFQGRMKDRDWDSGLKEVNLQVIRAIGAASVCGFPVIDGEEDDLVVVDGATTATTLEGYWLQMEASSDAQRCMMDDSVVEIGRQRCWYDNDLAGARVKMVKIGGHDIARDRVGWWCENKGQIVFWVQFSGNDWQVQQKGDDALVVVRDALERTAVGRMAMTRAVKMVGLPVLTALAVTTLDDAAARVSWREIRGGDVAETFLNAPSNIFNVMIHFHREIINYPDLCPSPVLS</sequence>
<dbReference type="Proteomes" id="UP001374535">
    <property type="component" value="Chromosome 1"/>
</dbReference>
<organism evidence="1 2">
    <name type="scientific">Vigna mungo</name>
    <name type="common">Black gram</name>
    <name type="synonym">Phaseolus mungo</name>
    <dbReference type="NCBI Taxonomy" id="3915"/>
    <lineage>
        <taxon>Eukaryota</taxon>
        <taxon>Viridiplantae</taxon>
        <taxon>Streptophyta</taxon>
        <taxon>Embryophyta</taxon>
        <taxon>Tracheophyta</taxon>
        <taxon>Spermatophyta</taxon>
        <taxon>Magnoliopsida</taxon>
        <taxon>eudicotyledons</taxon>
        <taxon>Gunneridae</taxon>
        <taxon>Pentapetalae</taxon>
        <taxon>rosids</taxon>
        <taxon>fabids</taxon>
        <taxon>Fabales</taxon>
        <taxon>Fabaceae</taxon>
        <taxon>Papilionoideae</taxon>
        <taxon>50 kb inversion clade</taxon>
        <taxon>NPAAA clade</taxon>
        <taxon>indigoferoid/millettioid clade</taxon>
        <taxon>Phaseoleae</taxon>
        <taxon>Vigna</taxon>
    </lineage>
</organism>
<evidence type="ECO:0000313" key="1">
    <source>
        <dbReference type="EMBL" id="WVZ22453.1"/>
    </source>
</evidence>
<name>A0AAQ3P6G2_VIGMU</name>
<protein>
    <submittedName>
        <fullName evidence="1">Uncharacterized protein</fullName>
    </submittedName>
</protein>
<dbReference type="EMBL" id="CP144700">
    <property type="protein sequence ID" value="WVZ22453.1"/>
    <property type="molecule type" value="Genomic_DNA"/>
</dbReference>
<proteinExistence type="predicted"/>
<evidence type="ECO:0000313" key="2">
    <source>
        <dbReference type="Proteomes" id="UP001374535"/>
    </source>
</evidence>
<reference evidence="1 2" key="1">
    <citation type="journal article" date="2023" name="Life. Sci Alliance">
        <title>Evolutionary insights into 3D genome organization and epigenetic landscape of Vigna mungo.</title>
        <authorList>
            <person name="Junaid A."/>
            <person name="Singh B."/>
            <person name="Bhatia S."/>
        </authorList>
    </citation>
    <scope>NUCLEOTIDE SEQUENCE [LARGE SCALE GENOMIC DNA]</scope>
    <source>
        <tissue evidence="1">Leaf</tissue>
    </source>
</reference>
<accession>A0AAQ3P6G2</accession>
<dbReference type="AlphaFoldDB" id="A0AAQ3P6G2"/>
<keyword evidence="2" id="KW-1185">Reference proteome</keyword>
<gene>
    <name evidence="1" type="ORF">V8G54_000997</name>
</gene>